<evidence type="ECO:0000313" key="8">
    <source>
        <dbReference type="Proteomes" id="UP000199515"/>
    </source>
</evidence>
<dbReference type="PANTHER" id="PTHR43133:SF25">
    <property type="entry name" value="RNA POLYMERASE SIGMA FACTOR RFAY-RELATED"/>
    <property type="match status" value="1"/>
</dbReference>
<dbReference type="InterPro" id="IPR013325">
    <property type="entry name" value="RNA_pol_sigma_r2"/>
</dbReference>
<dbReference type="InterPro" id="IPR013324">
    <property type="entry name" value="RNA_pol_sigma_r3/r4-like"/>
</dbReference>
<proteinExistence type="inferred from homology"/>
<keyword evidence="8" id="KW-1185">Reference proteome</keyword>
<name>A0A1H3M0L4_9PSEU</name>
<dbReference type="GO" id="GO:0006352">
    <property type="term" value="P:DNA-templated transcription initiation"/>
    <property type="evidence" value="ECO:0007669"/>
    <property type="project" value="InterPro"/>
</dbReference>
<dbReference type="GO" id="GO:0003677">
    <property type="term" value="F:DNA binding"/>
    <property type="evidence" value="ECO:0007669"/>
    <property type="project" value="InterPro"/>
</dbReference>
<evidence type="ECO:0000256" key="4">
    <source>
        <dbReference type="ARBA" id="ARBA00023163"/>
    </source>
</evidence>
<sequence>MDDSELWQRSTQGDEGAFTQLFERHVSSVWNHCYRLTGSWAQAEDLTSGTFLTAWRRKKEVTLVRESALPWLYTVAANLARTEHRGSARRLRLLKRIPEPVHVPDHAEAVAEQVDGEERMRLIAGAVRALPKSQRRVVELCLLGELPAADAAEVLGVSEVTVRSHLSRARAQLRKALEESA</sequence>
<dbReference type="Gene3D" id="1.10.1740.10">
    <property type="match status" value="1"/>
</dbReference>
<feature type="domain" description="RNA polymerase sigma-70 region 2" evidence="5">
    <location>
        <begin position="21"/>
        <end position="89"/>
    </location>
</feature>
<dbReference type="Pfam" id="PF04542">
    <property type="entry name" value="Sigma70_r2"/>
    <property type="match status" value="1"/>
</dbReference>
<feature type="domain" description="RNA polymerase sigma factor 70 region 4 type 2" evidence="6">
    <location>
        <begin position="122"/>
        <end position="173"/>
    </location>
</feature>
<evidence type="ECO:0000259" key="5">
    <source>
        <dbReference type="Pfam" id="PF04542"/>
    </source>
</evidence>
<keyword evidence="2" id="KW-0805">Transcription regulation</keyword>
<protein>
    <submittedName>
        <fullName evidence="7">RNA polymerase sigma-70 factor, ECF subfamily</fullName>
    </submittedName>
</protein>
<dbReference type="STRING" id="589385.SAMN05421504_106428"/>
<evidence type="ECO:0000313" key="7">
    <source>
        <dbReference type="EMBL" id="SDY69824.1"/>
    </source>
</evidence>
<dbReference type="InterPro" id="IPR039425">
    <property type="entry name" value="RNA_pol_sigma-70-like"/>
</dbReference>
<dbReference type="AlphaFoldDB" id="A0A1H3M0L4"/>
<dbReference type="InterPro" id="IPR014284">
    <property type="entry name" value="RNA_pol_sigma-70_dom"/>
</dbReference>
<evidence type="ECO:0000256" key="1">
    <source>
        <dbReference type="ARBA" id="ARBA00010641"/>
    </source>
</evidence>
<organism evidence="7 8">
    <name type="scientific">Amycolatopsis xylanica</name>
    <dbReference type="NCBI Taxonomy" id="589385"/>
    <lineage>
        <taxon>Bacteria</taxon>
        <taxon>Bacillati</taxon>
        <taxon>Actinomycetota</taxon>
        <taxon>Actinomycetes</taxon>
        <taxon>Pseudonocardiales</taxon>
        <taxon>Pseudonocardiaceae</taxon>
        <taxon>Amycolatopsis</taxon>
    </lineage>
</organism>
<dbReference type="Proteomes" id="UP000199515">
    <property type="component" value="Unassembled WGS sequence"/>
</dbReference>
<accession>A0A1H3M0L4</accession>
<keyword evidence="4" id="KW-0804">Transcription</keyword>
<reference evidence="7 8" key="1">
    <citation type="submission" date="2016-10" db="EMBL/GenBank/DDBJ databases">
        <authorList>
            <person name="de Groot N.N."/>
        </authorList>
    </citation>
    <scope>NUCLEOTIDE SEQUENCE [LARGE SCALE GENOMIC DNA]</scope>
    <source>
        <strain evidence="7 8">CPCC 202699</strain>
    </source>
</reference>
<dbReference type="InterPro" id="IPR013249">
    <property type="entry name" value="RNA_pol_sigma70_r4_t2"/>
</dbReference>
<dbReference type="SUPFAM" id="SSF88659">
    <property type="entry name" value="Sigma3 and sigma4 domains of RNA polymerase sigma factors"/>
    <property type="match status" value="1"/>
</dbReference>
<dbReference type="PANTHER" id="PTHR43133">
    <property type="entry name" value="RNA POLYMERASE ECF-TYPE SIGMA FACTO"/>
    <property type="match status" value="1"/>
</dbReference>
<dbReference type="InterPro" id="IPR036388">
    <property type="entry name" value="WH-like_DNA-bd_sf"/>
</dbReference>
<dbReference type="InterPro" id="IPR007627">
    <property type="entry name" value="RNA_pol_sigma70_r2"/>
</dbReference>
<evidence type="ECO:0000256" key="2">
    <source>
        <dbReference type="ARBA" id="ARBA00023015"/>
    </source>
</evidence>
<keyword evidence="3" id="KW-0731">Sigma factor</keyword>
<dbReference type="Gene3D" id="1.10.10.10">
    <property type="entry name" value="Winged helix-like DNA-binding domain superfamily/Winged helix DNA-binding domain"/>
    <property type="match status" value="1"/>
</dbReference>
<dbReference type="NCBIfam" id="TIGR02937">
    <property type="entry name" value="sigma70-ECF"/>
    <property type="match status" value="1"/>
</dbReference>
<dbReference type="SUPFAM" id="SSF88946">
    <property type="entry name" value="Sigma2 domain of RNA polymerase sigma factors"/>
    <property type="match status" value="1"/>
</dbReference>
<dbReference type="EMBL" id="FNON01000006">
    <property type="protein sequence ID" value="SDY69824.1"/>
    <property type="molecule type" value="Genomic_DNA"/>
</dbReference>
<comment type="similarity">
    <text evidence="1">Belongs to the sigma-70 factor family. ECF subfamily.</text>
</comment>
<dbReference type="GO" id="GO:0016987">
    <property type="term" value="F:sigma factor activity"/>
    <property type="evidence" value="ECO:0007669"/>
    <property type="project" value="UniProtKB-KW"/>
</dbReference>
<gene>
    <name evidence="7" type="ORF">SAMN05421504_106428</name>
</gene>
<dbReference type="Pfam" id="PF08281">
    <property type="entry name" value="Sigma70_r4_2"/>
    <property type="match status" value="1"/>
</dbReference>
<evidence type="ECO:0000256" key="3">
    <source>
        <dbReference type="ARBA" id="ARBA00023082"/>
    </source>
</evidence>
<evidence type="ECO:0000259" key="6">
    <source>
        <dbReference type="Pfam" id="PF08281"/>
    </source>
</evidence>